<keyword evidence="3" id="KW-1185">Reference proteome</keyword>
<dbReference type="OrthoDB" id="1039914at2"/>
<dbReference type="Proteomes" id="UP000184436">
    <property type="component" value="Unassembled WGS sequence"/>
</dbReference>
<dbReference type="PANTHER" id="PTHR33321">
    <property type="match status" value="1"/>
</dbReference>
<name>A0A1M5ANE6_9BACE</name>
<evidence type="ECO:0000313" key="3">
    <source>
        <dbReference type="Proteomes" id="UP000184436"/>
    </source>
</evidence>
<dbReference type="InterPro" id="IPR007541">
    <property type="entry name" value="Uncharacterised_BSP"/>
</dbReference>
<dbReference type="AlphaFoldDB" id="A0A1M5ANE6"/>
<gene>
    <name evidence="2" type="ORF">SAMN05444349_1166</name>
</gene>
<sequence length="484" mass="55991">MVRKLMILLIAFLLSLPAFSKDFKVNVFGGRNSVVVKQEGDGTIENDYLLKVGSRKYKFKLKGDQMFRVENLKEKSYKVVLKQGDKKSSFIPYKAVVQVYGNKYQKKISPQQPSETYLDREIDELTIIWKDTPESNEELGKYIGAEISYLNLRNQQKHLLLAGQRNTVVTTSQDVMVRLAYIPKQCIDTFYTSSFAVNAREISLEDKWKSFSLPENINVCIDDSMRQSSIIQLYAKILLDKPENDPMVVATEHKAENVNELVGNFDSFYKRVILRVVNVLYAPGDDIINIKQLTNMVGAMVKEKEGFDGATPAYLSHHQGKARMKLNAPYLENYYKRSNFNVLKNEQIGIFLHELTHAYQHYPNYKKTENADHYFVGLEGMADAVRFIAKGFGDKERIGAGLQGEKSEKKWLTPYRVSACFLMWLRNFDGDFVRKFHHTIKEIDHWSFDKAIHQILGEQYDAEQLWNLYLKDVKEEALEKGYLK</sequence>
<evidence type="ECO:0000256" key="1">
    <source>
        <dbReference type="SAM" id="SignalP"/>
    </source>
</evidence>
<dbReference type="Pfam" id="PF04450">
    <property type="entry name" value="BSP"/>
    <property type="match status" value="1"/>
</dbReference>
<dbReference type="RefSeq" id="WP_083564683.1">
    <property type="nucleotide sequence ID" value="NZ_FQVD01000016.1"/>
</dbReference>
<evidence type="ECO:0008006" key="4">
    <source>
        <dbReference type="Google" id="ProtNLM"/>
    </source>
</evidence>
<keyword evidence="1" id="KW-0732">Signal</keyword>
<organism evidence="2 3">
    <name type="scientific">Bacteroides faecichinchillae</name>
    <dbReference type="NCBI Taxonomy" id="871325"/>
    <lineage>
        <taxon>Bacteria</taxon>
        <taxon>Pseudomonadati</taxon>
        <taxon>Bacteroidota</taxon>
        <taxon>Bacteroidia</taxon>
        <taxon>Bacteroidales</taxon>
        <taxon>Bacteroidaceae</taxon>
        <taxon>Bacteroides</taxon>
    </lineage>
</organism>
<feature type="chain" id="PRO_5030031256" description="Peptidase" evidence="1">
    <location>
        <begin position="21"/>
        <end position="484"/>
    </location>
</feature>
<evidence type="ECO:0000313" key="2">
    <source>
        <dbReference type="EMBL" id="SHF31627.1"/>
    </source>
</evidence>
<proteinExistence type="predicted"/>
<reference evidence="2 3" key="1">
    <citation type="submission" date="2016-11" db="EMBL/GenBank/DDBJ databases">
        <authorList>
            <person name="Jaros S."/>
            <person name="Januszkiewicz K."/>
            <person name="Wedrychowicz H."/>
        </authorList>
    </citation>
    <scope>NUCLEOTIDE SEQUENCE [LARGE SCALE GENOMIC DNA]</scope>
    <source>
        <strain evidence="2 3">DSM 26883</strain>
    </source>
</reference>
<protein>
    <recommendedName>
        <fullName evidence="4">Peptidase</fullName>
    </recommendedName>
</protein>
<dbReference type="STRING" id="871325.SAMN05444349_1166"/>
<dbReference type="PANTHER" id="PTHR33321:SF12">
    <property type="entry name" value="PLANT BASIC SECRETORY PROTEIN (BSP) FAMILY PROTEIN"/>
    <property type="match status" value="1"/>
</dbReference>
<accession>A0A1M5ANE6</accession>
<dbReference type="Pfam" id="PF16389">
    <property type="entry name" value="DUF4998"/>
    <property type="match status" value="1"/>
</dbReference>
<feature type="signal peptide" evidence="1">
    <location>
        <begin position="1"/>
        <end position="20"/>
    </location>
</feature>
<dbReference type="EMBL" id="FQVD01000016">
    <property type="protein sequence ID" value="SHF31627.1"/>
    <property type="molecule type" value="Genomic_DNA"/>
</dbReference>